<dbReference type="STRING" id="1830138.SAMN05443507_10487"/>
<dbReference type="PANTHER" id="PTHR43343">
    <property type="entry name" value="PEPTIDASE S12"/>
    <property type="match status" value="1"/>
</dbReference>
<evidence type="ECO:0000256" key="4">
    <source>
        <dbReference type="SAM" id="SignalP"/>
    </source>
</evidence>
<keyword evidence="3" id="KW-0720">Serine protease</keyword>
<dbReference type="InterPro" id="IPR036034">
    <property type="entry name" value="PDZ_sf"/>
</dbReference>
<dbReference type="SUPFAM" id="SSF50156">
    <property type="entry name" value="PDZ domain-like"/>
    <property type="match status" value="1"/>
</dbReference>
<dbReference type="SUPFAM" id="SSF50494">
    <property type="entry name" value="Trypsin-like serine proteases"/>
    <property type="match status" value="1"/>
</dbReference>
<evidence type="ECO:0000256" key="3">
    <source>
        <dbReference type="ARBA" id="ARBA00022825"/>
    </source>
</evidence>
<keyword evidence="2" id="KW-0378">Hydrolase</keyword>
<feature type="signal peptide" evidence="4">
    <location>
        <begin position="1"/>
        <end position="35"/>
    </location>
</feature>
<dbReference type="Pfam" id="PF13365">
    <property type="entry name" value="Trypsin_2"/>
    <property type="match status" value="1"/>
</dbReference>
<dbReference type="Pfam" id="PF13180">
    <property type="entry name" value="PDZ_2"/>
    <property type="match status" value="1"/>
</dbReference>
<feature type="domain" description="PDZ" evidence="5">
    <location>
        <begin position="288"/>
        <end position="368"/>
    </location>
</feature>
<dbReference type="AlphaFoldDB" id="A0A1M6MJY4"/>
<keyword evidence="1 6" id="KW-0645">Protease</keyword>
<dbReference type="InterPro" id="IPR001940">
    <property type="entry name" value="Peptidase_S1C"/>
</dbReference>
<dbReference type="EMBL" id="FRAF01000004">
    <property type="protein sequence ID" value="SHJ83704.1"/>
    <property type="molecule type" value="Genomic_DNA"/>
</dbReference>
<reference evidence="7" key="1">
    <citation type="submission" date="2016-11" db="EMBL/GenBank/DDBJ databases">
        <authorList>
            <person name="Varghese N."/>
            <person name="Submissions S."/>
        </authorList>
    </citation>
    <scope>NUCLEOTIDE SEQUENCE [LARGE SCALE GENOMIC DNA]</scope>
    <source>
        <strain evidence="7">USBA-503</strain>
    </source>
</reference>
<dbReference type="GO" id="GO:0004252">
    <property type="term" value="F:serine-type endopeptidase activity"/>
    <property type="evidence" value="ECO:0007669"/>
    <property type="project" value="InterPro"/>
</dbReference>
<dbReference type="InterPro" id="IPR009003">
    <property type="entry name" value="Peptidase_S1_PA"/>
</dbReference>
<protein>
    <submittedName>
        <fullName evidence="6">Serine protease, S1-C subfamily, contains C-terminal PDZ domain</fullName>
    </submittedName>
</protein>
<gene>
    <name evidence="6" type="ORF">SAMN05443507_10487</name>
</gene>
<dbReference type="Proteomes" id="UP000184016">
    <property type="component" value="Unassembled WGS sequence"/>
</dbReference>
<dbReference type="GO" id="GO:0006508">
    <property type="term" value="P:proteolysis"/>
    <property type="evidence" value="ECO:0007669"/>
    <property type="project" value="UniProtKB-KW"/>
</dbReference>
<dbReference type="InterPro" id="IPR001478">
    <property type="entry name" value="PDZ"/>
</dbReference>
<evidence type="ECO:0000256" key="1">
    <source>
        <dbReference type="ARBA" id="ARBA00022670"/>
    </source>
</evidence>
<organism evidence="6 7">
    <name type="scientific">Alicyclobacillus tolerans</name>
    <dbReference type="NCBI Taxonomy" id="90970"/>
    <lineage>
        <taxon>Bacteria</taxon>
        <taxon>Bacillati</taxon>
        <taxon>Bacillota</taxon>
        <taxon>Bacilli</taxon>
        <taxon>Bacillales</taxon>
        <taxon>Alicyclobacillaceae</taxon>
        <taxon>Alicyclobacillus</taxon>
    </lineage>
</organism>
<sequence length="379" mass="40439">MNEKKFVHWRKFSKLTLWSSAPLLLACLLSGCGHMRVGASSTPIQPIQLGVNTPSSITPSVGDVSNIYAQAVPSICTITSVHQNHTSDNEPTEDIGTGFIIDNQGDIATNDHVIAGSETVLVAIGSQTYQGRVLGTDKLDDLAIVRIPTHIYRPLSLGTATDLRPGQNVIAIGNPFQLTDTVTSGIISGLHRSMPSIGQREMNNLIQTDAPINPGNSGGPLLNANGQVIGINTMIVSPVKGSIGIGFAIPIDRLKKVMPDLLSGKQVKYPWIGITGYTVTPILAQHYHLPAPYGVLVIQVLKNGPAAQAGLRGIHKTDSANLSNAELITAVNGKAVHSVSELTSTISEYRIGQKIYLTVFENKRAQNIPLILGTFPEDE</sequence>
<evidence type="ECO:0000313" key="7">
    <source>
        <dbReference type="Proteomes" id="UP000184016"/>
    </source>
</evidence>
<dbReference type="PRINTS" id="PR00834">
    <property type="entry name" value="PROTEASES2C"/>
</dbReference>
<feature type="chain" id="PRO_5039397566" evidence="4">
    <location>
        <begin position="36"/>
        <end position="379"/>
    </location>
</feature>
<evidence type="ECO:0000256" key="2">
    <source>
        <dbReference type="ARBA" id="ARBA00022801"/>
    </source>
</evidence>
<keyword evidence="7" id="KW-1185">Reference proteome</keyword>
<proteinExistence type="predicted"/>
<accession>A0A1M6MJY4</accession>
<dbReference type="OrthoDB" id="9758917at2"/>
<dbReference type="PANTHER" id="PTHR43343:SF3">
    <property type="entry name" value="PROTEASE DO-LIKE 8, CHLOROPLASTIC"/>
    <property type="match status" value="1"/>
</dbReference>
<evidence type="ECO:0000313" key="6">
    <source>
        <dbReference type="EMBL" id="SHJ83704.1"/>
    </source>
</evidence>
<dbReference type="Gene3D" id="2.30.42.10">
    <property type="match status" value="1"/>
</dbReference>
<dbReference type="PROSITE" id="PS51257">
    <property type="entry name" value="PROKAR_LIPOPROTEIN"/>
    <property type="match status" value="1"/>
</dbReference>
<dbReference type="InterPro" id="IPR051201">
    <property type="entry name" value="Chloro_Bact_Ser_Proteases"/>
</dbReference>
<dbReference type="RefSeq" id="WP_072873164.1">
    <property type="nucleotide sequence ID" value="NZ_FRAF01000004.1"/>
</dbReference>
<keyword evidence="4" id="KW-0732">Signal</keyword>
<name>A0A1M6MJY4_9BACL</name>
<dbReference type="Gene3D" id="2.40.10.120">
    <property type="match status" value="1"/>
</dbReference>
<evidence type="ECO:0000259" key="5">
    <source>
        <dbReference type="Pfam" id="PF13180"/>
    </source>
</evidence>